<evidence type="ECO:0000313" key="2">
    <source>
        <dbReference type="Proteomes" id="UP001163846"/>
    </source>
</evidence>
<name>A0AA38NUL3_9AGAR</name>
<reference evidence="1" key="1">
    <citation type="submission" date="2022-08" db="EMBL/GenBank/DDBJ databases">
        <authorList>
            <consortium name="DOE Joint Genome Institute"/>
            <person name="Min B."/>
            <person name="Riley R."/>
            <person name="Sierra-Patev S."/>
            <person name="Naranjo-Ortiz M."/>
            <person name="Looney B."/>
            <person name="Konkel Z."/>
            <person name="Slot J.C."/>
            <person name="Sakamoto Y."/>
            <person name="Steenwyk J.L."/>
            <person name="Rokas A."/>
            <person name="Carro J."/>
            <person name="Camarero S."/>
            <person name="Ferreira P."/>
            <person name="Molpeceres G."/>
            <person name="Ruiz-Duenas F.J."/>
            <person name="Serrano A."/>
            <person name="Henrissat B."/>
            <person name="Drula E."/>
            <person name="Hughes K.W."/>
            <person name="Mata J.L."/>
            <person name="Ishikawa N.K."/>
            <person name="Vargas-Isla R."/>
            <person name="Ushijima S."/>
            <person name="Smith C.A."/>
            <person name="Ahrendt S."/>
            <person name="Andreopoulos W."/>
            <person name="He G."/>
            <person name="Labutti K."/>
            <person name="Lipzen A."/>
            <person name="Ng V."/>
            <person name="Sandor L."/>
            <person name="Barry K."/>
            <person name="Martinez A.T."/>
            <person name="Xiao Y."/>
            <person name="Gibbons J.G."/>
            <person name="Terashima K."/>
            <person name="Hibbett D.S."/>
            <person name="Grigoriev I.V."/>
        </authorList>
    </citation>
    <scope>NUCLEOTIDE SEQUENCE</scope>
    <source>
        <strain evidence="1">TFB9207</strain>
    </source>
</reference>
<organism evidence="1 2">
    <name type="scientific">Lentinula raphanica</name>
    <dbReference type="NCBI Taxonomy" id="153919"/>
    <lineage>
        <taxon>Eukaryota</taxon>
        <taxon>Fungi</taxon>
        <taxon>Dikarya</taxon>
        <taxon>Basidiomycota</taxon>
        <taxon>Agaricomycotina</taxon>
        <taxon>Agaricomycetes</taxon>
        <taxon>Agaricomycetidae</taxon>
        <taxon>Agaricales</taxon>
        <taxon>Marasmiineae</taxon>
        <taxon>Omphalotaceae</taxon>
        <taxon>Lentinula</taxon>
    </lineage>
</organism>
<protein>
    <submittedName>
        <fullName evidence="1">Uncharacterized protein</fullName>
    </submittedName>
</protein>
<dbReference type="Proteomes" id="UP001163846">
    <property type="component" value="Unassembled WGS sequence"/>
</dbReference>
<gene>
    <name evidence="1" type="ORF">F5878DRAFT_679987</name>
</gene>
<accession>A0AA38NUL3</accession>
<proteinExistence type="predicted"/>
<sequence>MSVIEDVRLDCESDSTPRARFFRLIFDLLIVSSHAVKYEAATTLTLLTQNPAAVKESDKNVKLIVLIDLDPSVQNLNISLTVSSRTFL</sequence>
<keyword evidence="2" id="KW-1185">Reference proteome</keyword>
<dbReference type="EMBL" id="MU808043">
    <property type="protein sequence ID" value="KAJ3830919.1"/>
    <property type="molecule type" value="Genomic_DNA"/>
</dbReference>
<evidence type="ECO:0000313" key="1">
    <source>
        <dbReference type="EMBL" id="KAJ3830919.1"/>
    </source>
</evidence>
<dbReference type="AlphaFoldDB" id="A0AA38NUL3"/>
<comment type="caution">
    <text evidence="1">The sequence shown here is derived from an EMBL/GenBank/DDBJ whole genome shotgun (WGS) entry which is preliminary data.</text>
</comment>